<evidence type="ECO:0000313" key="1">
    <source>
        <dbReference type="EMBL" id="KIK98292.1"/>
    </source>
</evidence>
<gene>
    <name evidence="1" type="ORF">PAXRUDRAFT_134508</name>
</gene>
<organism evidence="1 2">
    <name type="scientific">Paxillus rubicundulus Ve08.2h10</name>
    <dbReference type="NCBI Taxonomy" id="930991"/>
    <lineage>
        <taxon>Eukaryota</taxon>
        <taxon>Fungi</taxon>
        <taxon>Dikarya</taxon>
        <taxon>Basidiomycota</taxon>
        <taxon>Agaricomycotina</taxon>
        <taxon>Agaricomycetes</taxon>
        <taxon>Agaricomycetidae</taxon>
        <taxon>Boletales</taxon>
        <taxon>Paxilineae</taxon>
        <taxon>Paxillaceae</taxon>
        <taxon>Paxillus</taxon>
    </lineage>
</organism>
<name>A0A0D0DIU0_9AGAM</name>
<proteinExistence type="predicted"/>
<dbReference type="Proteomes" id="UP000054538">
    <property type="component" value="Unassembled WGS sequence"/>
</dbReference>
<dbReference type="InParanoid" id="A0A0D0DIU0"/>
<dbReference type="HOGENOM" id="CLU_018552_1_3_1"/>
<reference evidence="1 2" key="1">
    <citation type="submission" date="2014-04" db="EMBL/GenBank/DDBJ databases">
        <authorList>
            <consortium name="DOE Joint Genome Institute"/>
            <person name="Kuo A."/>
            <person name="Kohler A."/>
            <person name="Jargeat P."/>
            <person name="Nagy L.G."/>
            <person name="Floudas D."/>
            <person name="Copeland A."/>
            <person name="Barry K.W."/>
            <person name="Cichocki N."/>
            <person name="Veneault-Fourrey C."/>
            <person name="LaButti K."/>
            <person name="Lindquist E.A."/>
            <person name="Lipzen A."/>
            <person name="Lundell T."/>
            <person name="Morin E."/>
            <person name="Murat C."/>
            <person name="Sun H."/>
            <person name="Tunlid A."/>
            <person name="Henrissat B."/>
            <person name="Grigoriev I.V."/>
            <person name="Hibbett D.S."/>
            <person name="Martin F."/>
            <person name="Nordberg H.P."/>
            <person name="Cantor M.N."/>
            <person name="Hua S.X."/>
        </authorList>
    </citation>
    <scope>NUCLEOTIDE SEQUENCE [LARGE SCALE GENOMIC DNA]</scope>
    <source>
        <strain evidence="1 2">Ve08.2h10</strain>
    </source>
</reference>
<dbReference type="STRING" id="930991.A0A0D0DIU0"/>
<dbReference type="EMBL" id="KN824898">
    <property type="protein sequence ID" value="KIK98292.1"/>
    <property type="molecule type" value="Genomic_DNA"/>
</dbReference>
<protein>
    <recommendedName>
        <fullName evidence="3">DDE Tnp4 domain-containing protein</fullName>
    </recommendedName>
</protein>
<sequence>MCAPQIHVLAQCGKECPKLFHKKIRVNPEIFDNILDQLSDHPIFQSKSNNPQLPVAVQLAIFLNHAGHYGNAISPDDVALWAGVSVGSVINCTNHVMIAILDQHDNFLQFPPPHSHDCSQAKEFTDNSACPEWQGGFLAADGSTIPLFQKPGFYGETFFDRKSNYSLNCQVCYRNFQIHAKLIICSWLLCPIIC</sequence>
<accession>A0A0D0DIU0</accession>
<evidence type="ECO:0000313" key="2">
    <source>
        <dbReference type="Proteomes" id="UP000054538"/>
    </source>
</evidence>
<dbReference type="AlphaFoldDB" id="A0A0D0DIU0"/>
<evidence type="ECO:0008006" key="3">
    <source>
        <dbReference type="Google" id="ProtNLM"/>
    </source>
</evidence>
<dbReference type="OrthoDB" id="2687688at2759"/>
<keyword evidence="2" id="KW-1185">Reference proteome</keyword>
<reference evidence="2" key="2">
    <citation type="submission" date="2015-01" db="EMBL/GenBank/DDBJ databases">
        <title>Evolutionary Origins and Diversification of the Mycorrhizal Mutualists.</title>
        <authorList>
            <consortium name="DOE Joint Genome Institute"/>
            <consortium name="Mycorrhizal Genomics Consortium"/>
            <person name="Kohler A."/>
            <person name="Kuo A."/>
            <person name="Nagy L.G."/>
            <person name="Floudas D."/>
            <person name="Copeland A."/>
            <person name="Barry K.W."/>
            <person name="Cichocki N."/>
            <person name="Veneault-Fourrey C."/>
            <person name="LaButti K."/>
            <person name="Lindquist E.A."/>
            <person name="Lipzen A."/>
            <person name="Lundell T."/>
            <person name="Morin E."/>
            <person name="Murat C."/>
            <person name="Riley R."/>
            <person name="Ohm R."/>
            <person name="Sun H."/>
            <person name="Tunlid A."/>
            <person name="Henrissat B."/>
            <person name="Grigoriev I.V."/>
            <person name="Hibbett D.S."/>
            <person name="Martin F."/>
        </authorList>
    </citation>
    <scope>NUCLEOTIDE SEQUENCE [LARGE SCALE GENOMIC DNA]</scope>
    <source>
        <strain evidence="2">Ve08.2h10</strain>
    </source>
</reference>